<reference evidence="1 2" key="1">
    <citation type="submission" date="2021-03" db="EMBL/GenBank/DDBJ databases">
        <title>Gelidibacter sp. nov., isolated from costal sediment.</title>
        <authorList>
            <person name="Lun K.-Y."/>
        </authorList>
    </citation>
    <scope>NUCLEOTIDE SEQUENCE [LARGE SCALE GENOMIC DNA]</scope>
    <source>
        <strain evidence="1 2">DF109</strain>
    </source>
</reference>
<accession>A0ABS3SUX7</accession>
<name>A0ABS3SUX7_9FLAO</name>
<dbReference type="EMBL" id="JAGEVG010000017">
    <property type="protein sequence ID" value="MBO3099494.1"/>
    <property type="molecule type" value="Genomic_DNA"/>
</dbReference>
<evidence type="ECO:0000313" key="2">
    <source>
        <dbReference type="Proteomes" id="UP000681315"/>
    </source>
</evidence>
<comment type="caution">
    <text evidence="1">The sequence shown here is derived from an EMBL/GenBank/DDBJ whole genome shotgun (WGS) entry which is preliminary data.</text>
</comment>
<dbReference type="Proteomes" id="UP000681315">
    <property type="component" value="Unassembled WGS sequence"/>
</dbReference>
<dbReference type="RefSeq" id="WP_208234604.1">
    <property type="nucleotide sequence ID" value="NZ_JAGEVG010000017.1"/>
</dbReference>
<proteinExistence type="predicted"/>
<organism evidence="1 2">
    <name type="scientific">Gelidibacter pelagius</name>
    <dbReference type="NCBI Taxonomy" id="2819985"/>
    <lineage>
        <taxon>Bacteria</taxon>
        <taxon>Pseudomonadati</taxon>
        <taxon>Bacteroidota</taxon>
        <taxon>Flavobacteriia</taxon>
        <taxon>Flavobacteriales</taxon>
        <taxon>Flavobacteriaceae</taxon>
        <taxon>Gelidibacter</taxon>
    </lineage>
</organism>
<keyword evidence="2" id="KW-1185">Reference proteome</keyword>
<evidence type="ECO:0008006" key="3">
    <source>
        <dbReference type="Google" id="ProtNLM"/>
    </source>
</evidence>
<sequence>MDLEFHLLTISEKGAHPNEALASFEKIYNNYRIFLYNVLMKTISYKSHKDEFSKSILNEVFQFIWQNPLDWSFDPQRHKSMDSAFKAYISTIAHYKKLEFLRKNELYLHSEIQLLDDENNDWLFNLTVEEYDVLDNDLSNRNNVIEKVLLSFDEKKRDILRVYFQHYEEGKKMLPENIILMTQMFDTTWDNIRQIISRAKRDIKTLIEKAEKIQ</sequence>
<protein>
    <recommendedName>
        <fullName evidence="3">RNA polymerase sigma factor (Sigma-70 family)</fullName>
    </recommendedName>
</protein>
<gene>
    <name evidence="1" type="ORF">J4051_14530</name>
</gene>
<evidence type="ECO:0000313" key="1">
    <source>
        <dbReference type="EMBL" id="MBO3099494.1"/>
    </source>
</evidence>